<dbReference type="EMBL" id="JAUJEB010000011">
    <property type="protein sequence ID" value="MDN5216828.1"/>
    <property type="molecule type" value="Genomic_DNA"/>
</dbReference>
<dbReference type="RefSeq" id="WP_346762165.1">
    <property type="nucleotide sequence ID" value="NZ_JAUJEB010000011.1"/>
</dbReference>
<dbReference type="Gene3D" id="3.40.50.1970">
    <property type="match status" value="1"/>
</dbReference>
<dbReference type="Pfam" id="PF00465">
    <property type="entry name" value="Fe-ADH"/>
    <property type="match status" value="1"/>
</dbReference>
<dbReference type="PANTHER" id="PTHR11496:SF102">
    <property type="entry name" value="ALCOHOL DEHYDROGENASE 4"/>
    <property type="match status" value="1"/>
</dbReference>
<dbReference type="PANTHER" id="PTHR11496">
    <property type="entry name" value="ALCOHOL DEHYDROGENASE"/>
    <property type="match status" value="1"/>
</dbReference>
<reference evidence="7" key="1">
    <citation type="submission" date="2023-06" db="EMBL/GenBank/DDBJ databases">
        <title>Genomic of Agaribacillus aureum.</title>
        <authorList>
            <person name="Wang G."/>
        </authorList>
    </citation>
    <scope>NUCLEOTIDE SEQUENCE</scope>
    <source>
        <strain evidence="7">BMA12</strain>
    </source>
</reference>
<accession>A0ABT8LKJ8</accession>
<keyword evidence="4" id="KW-0520">NAD</keyword>
<dbReference type="InterPro" id="IPR056798">
    <property type="entry name" value="ADH_Fe_C"/>
</dbReference>
<dbReference type="Gene3D" id="1.20.1090.10">
    <property type="entry name" value="Dehydroquinate synthase-like - alpha domain"/>
    <property type="match status" value="1"/>
</dbReference>
<evidence type="ECO:0000313" key="8">
    <source>
        <dbReference type="Proteomes" id="UP001172083"/>
    </source>
</evidence>
<dbReference type="PROSITE" id="PS00913">
    <property type="entry name" value="ADH_IRON_1"/>
    <property type="match status" value="1"/>
</dbReference>
<organism evidence="7 8">
    <name type="scientific">Agaribacillus aureus</name>
    <dbReference type="NCBI Taxonomy" id="3051825"/>
    <lineage>
        <taxon>Bacteria</taxon>
        <taxon>Pseudomonadati</taxon>
        <taxon>Bacteroidota</taxon>
        <taxon>Cytophagia</taxon>
        <taxon>Cytophagales</taxon>
        <taxon>Splendidivirgaceae</taxon>
        <taxon>Agaribacillus</taxon>
    </lineage>
</organism>
<dbReference type="InterPro" id="IPR018211">
    <property type="entry name" value="ADH_Fe_CS"/>
</dbReference>
<evidence type="ECO:0000256" key="2">
    <source>
        <dbReference type="ARBA" id="ARBA00007358"/>
    </source>
</evidence>
<dbReference type="CDD" id="cd08185">
    <property type="entry name" value="Fe-ADH-like"/>
    <property type="match status" value="1"/>
</dbReference>
<feature type="domain" description="Alcohol dehydrogenase iron-type/glycerol dehydrogenase GldA" evidence="5">
    <location>
        <begin position="16"/>
        <end position="184"/>
    </location>
</feature>
<comment type="caution">
    <text evidence="7">The sequence shown here is derived from an EMBL/GenBank/DDBJ whole genome shotgun (WGS) entry which is preliminary data.</text>
</comment>
<evidence type="ECO:0000256" key="3">
    <source>
        <dbReference type="ARBA" id="ARBA00023002"/>
    </source>
</evidence>
<dbReference type="InterPro" id="IPR001670">
    <property type="entry name" value="ADH_Fe/GldA"/>
</dbReference>
<evidence type="ECO:0000313" key="7">
    <source>
        <dbReference type="EMBL" id="MDN5216828.1"/>
    </source>
</evidence>
<keyword evidence="3" id="KW-0560">Oxidoreductase</keyword>
<gene>
    <name evidence="7" type="ORF">QQ020_32455</name>
</gene>
<dbReference type="Proteomes" id="UP001172083">
    <property type="component" value="Unassembled WGS sequence"/>
</dbReference>
<sequence>MMNDEFIKKFDFFQDTQIIFGAGSIKEAGDIVRSFGENCLLVTTPGVDVLQPLYASIKQILKKAGVKVAHFDGVTPNPTTEDIAKGADMARSIGADVVVGLGGGSSMDAAKAIAVEATHDGSCWDYLFYKKQPTDKTLPIITVSTTSGTGSQVTQVAVVTNTENRDKSALYNNVLYPRVSIIDPELMVTLPEFVTATTGFDVFCHAFESLLHPKRGAYVELLSKEAVRIVAKSLPKVLKNPKDVALRSAMAWADTLAGLCIANAGVTLPHGMGMAIGGMYPHVAHGQSLAIVYPACARFTWRYAKDQYAFVSRTFNESLNGASIEELASIADQQIEGFLKEINLCQRLREVNVPENEIEILAKQSMVLPDYENNPKVASYDEMVQLVKDSY</sequence>
<comment type="similarity">
    <text evidence="2">Belongs to the iron-containing alcohol dehydrogenase family.</text>
</comment>
<evidence type="ECO:0000259" key="5">
    <source>
        <dbReference type="Pfam" id="PF00465"/>
    </source>
</evidence>
<dbReference type="Pfam" id="PF25137">
    <property type="entry name" value="ADH_Fe_C"/>
    <property type="match status" value="1"/>
</dbReference>
<proteinExistence type="inferred from homology"/>
<evidence type="ECO:0000256" key="4">
    <source>
        <dbReference type="ARBA" id="ARBA00023027"/>
    </source>
</evidence>
<keyword evidence="8" id="KW-1185">Reference proteome</keyword>
<feature type="domain" description="Fe-containing alcohol dehydrogenase-like C-terminal" evidence="6">
    <location>
        <begin position="195"/>
        <end position="391"/>
    </location>
</feature>
<protein>
    <submittedName>
        <fullName evidence="7">Iron-containing alcohol dehydrogenase</fullName>
    </submittedName>
</protein>
<comment type="cofactor">
    <cofactor evidence="1">
        <name>Fe cation</name>
        <dbReference type="ChEBI" id="CHEBI:24875"/>
    </cofactor>
</comment>
<dbReference type="SUPFAM" id="SSF56796">
    <property type="entry name" value="Dehydroquinate synthase-like"/>
    <property type="match status" value="1"/>
</dbReference>
<evidence type="ECO:0000259" key="6">
    <source>
        <dbReference type="Pfam" id="PF25137"/>
    </source>
</evidence>
<name>A0ABT8LKJ8_9BACT</name>
<dbReference type="InterPro" id="IPR039697">
    <property type="entry name" value="Alcohol_dehydrogenase_Fe"/>
</dbReference>
<evidence type="ECO:0000256" key="1">
    <source>
        <dbReference type="ARBA" id="ARBA00001962"/>
    </source>
</evidence>